<protein>
    <submittedName>
        <fullName evidence="1">Uncharacterized protein</fullName>
    </submittedName>
</protein>
<accession>A0A542ZCS2</accession>
<sequence length="244" mass="27043">MRVTIHGSCVSRDAFELIDPAQATLTRYIARQSLISAGTACPPLFDPADLLDSPFQIRMLSGDLRGDALEHITGVAAETDLLVCDLTDERLGVFALPDGSYLTRTVEGLAQHVYPAGLRLIELGDDEHFRLFEHALDRWATTVADAGLLDRVVVLHVPWASQTVDGEATPASFKLSADLANVVYSRYLYAMFDRVDPWVIRPRVRVAAQGDHQWGPAPFHYVPEVQRDLADQIVELGRRIGPRD</sequence>
<evidence type="ECO:0000313" key="2">
    <source>
        <dbReference type="Proteomes" id="UP000316196"/>
    </source>
</evidence>
<dbReference type="Proteomes" id="UP000316196">
    <property type="component" value="Unassembled WGS sequence"/>
</dbReference>
<comment type="caution">
    <text evidence="1">The sequence shown here is derived from an EMBL/GenBank/DDBJ whole genome shotgun (WGS) entry which is preliminary data.</text>
</comment>
<keyword evidence="2" id="KW-1185">Reference proteome</keyword>
<evidence type="ECO:0000313" key="1">
    <source>
        <dbReference type="EMBL" id="TQL58118.1"/>
    </source>
</evidence>
<dbReference type="Pfam" id="PF19786">
    <property type="entry name" value="DUF6270"/>
    <property type="match status" value="1"/>
</dbReference>
<dbReference type="EMBL" id="VFOR01000002">
    <property type="protein sequence ID" value="TQL58118.1"/>
    <property type="molecule type" value="Genomic_DNA"/>
</dbReference>
<dbReference type="AlphaFoldDB" id="A0A542ZCS2"/>
<dbReference type="InterPro" id="IPR046237">
    <property type="entry name" value="DUF6270"/>
</dbReference>
<proteinExistence type="predicted"/>
<gene>
    <name evidence="1" type="ORF">FB460_1971</name>
</gene>
<name>A0A542ZCS2_9ACTN</name>
<reference evidence="1 2" key="1">
    <citation type="submission" date="2019-06" db="EMBL/GenBank/DDBJ databases">
        <title>Sequencing the genomes of 1000 actinobacteria strains.</title>
        <authorList>
            <person name="Klenk H.-P."/>
        </authorList>
    </citation>
    <scope>NUCLEOTIDE SEQUENCE [LARGE SCALE GENOMIC DNA]</scope>
    <source>
        <strain evidence="1 2">DSM 8251</strain>
    </source>
</reference>
<organism evidence="1 2">
    <name type="scientific">Propioniferax innocua</name>
    <dbReference type="NCBI Taxonomy" id="1753"/>
    <lineage>
        <taxon>Bacteria</taxon>
        <taxon>Bacillati</taxon>
        <taxon>Actinomycetota</taxon>
        <taxon>Actinomycetes</taxon>
        <taxon>Propionibacteriales</taxon>
        <taxon>Propionibacteriaceae</taxon>
        <taxon>Propioniferax</taxon>
    </lineage>
</organism>